<dbReference type="WBParaSite" id="HNAJ_0000944001-mRNA-1">
    <property type="protein sequence ID" value="HNAJ_0000944001-mRNA-1"/>
    <property type="gene ID" value="HNAJ_0000944001"/>
</dbReference>
<organism evidence="3">
    <name type="scientific">Rodentolepis nana</name>
    <name type="common">Dwarf tapeworm</name>
    <name type="synonym">Hymenolepis nana</name>
    <dbReference type="NCBI Taxonomy" id="102285"/>
    <lineage>
        <taxon>Eukaryota</taxon>
        <taxon>Metazoa</taxon>
        <taxon>Spiralia</taxon>
        <taxon>Lophotrochozoa</taxon>
        <taxon>Platyhelminthes</taxon>
        <taxon>Cestoda</taxon>
        <taxon>Eucestoda</taxon>
        <taxon>Cyclophyllidea</taxon>
        <taxon>Hymenolepididae</taxon>
        <taxon>Rodentolepis</taxon>
    </lineage>
</organism>
<keyword evidence="2" id="KW-1185">Reference proteome</keyword>
<reference evidence="1 2" key="2">
    <citation type="submission" date="2018-11" db="EMBL/GenBank/DDBJ databases">
        <authorList>
            <consortium name="Pathogen Informatics"/>
        </authorList>
    </citation>
    <scope>NUCLEOTIDE SEQUENCE [LARGE SCALE GENOMIC DNA]</scope>
</reference>
<proteinExistence type="predicted"/>
<accession>A0A0R3TPN0</accession>
<name>A0A0R3TPN0_RODNA</name>
<sequence>MASYHHDFDTHELQSDYSLSLVTPCTFYLTTHSQVTPCTFYLATNSQVTPCTIYLNNGELQVEF</sequence>
<protein>
    <submittedName>
        <fullName evidence="3">Ovule protein</fullName>
    </submittedName>
</protein>
<dbReference type="AlphaFoldDB" id="A0A0R3TPN0"/>
<dbReference type="Proteomes" id="UP000278807">
    <property type="component" value="Unassembled WGS sequence"/>
</dbReference>
<dbReference type="EMBL" id="UZAE01012609">
    <property type="protein sequence ID" value="VDO05930.1"/>
    <property type="molecule type" value="Genomic_DNA"/>
</dbReference>
<evidence type="ECO:0000313" key="2">
    <source>
        <dbReference type="Proteomes" id="UP000278807"/>
    </source>
</evidence>
<evidence type="ECO:0000313" key="1">
    <source>
        <dbReference type="EMBL" id="VDO05930.1"/>
    </source>
</evidence>
<evidence type="ECO:0000313" key="3">
    <source>
        <dbReference type="WBParaSite" id="HNAJ_0000944001-mRNA-1"/>
    </source>
</evidence>
<reference evidence="3" key="1">
    <citation type="submission" date="2017-02" db="UniProtKB">
        <authorList>
            <consortium name="WormBaseParasite"/>
        </authorList>
    </citation>
    <scope>IDENTIFICATION</scope>
</reference>
<gene>
    <name evidence="1" type="ORF">HNAJ_LOCUS9435</name>
</gene>